<dbReference type="Pfam" id="PF03401">
    <property type="entry name" value="TctC"/>
    <property type="match status" value="1"/>
</dbReference>
<reference evidence="2" key="1">
    <citation type="submission" date="2018-01" db="EMBL/GenBank/DDBJ databases">
        <authorList>
            <person name="Clerissi C."/>
        </authorList>
    </citation>
    <scope>NUCLEOTIDE SEQUENCE [LARGE SCALE GENOMIC DNA]</scope>
    <source>
        <strain evidence="2">Cupriavidus taiwanensis STM 6021</strain>
    </source>
</reference>
<comment type="similarity">
    <text evidence="1">Belongs to the UPF0065 (bug) family.</text>
</comment>
<dbReference type="PANTHER" id="PTHR42928">
    <property type="entry name" value="TRICARBOXYLATE-BINDING PROTEIN"/>
    <property type="match status" value="1"/>
</dbReference>
<dbReference type="OMA" id="RSESIQW"/>
<dbReference type="AlphaFoldDB" id="A0A375FS99"/>
<dbReference type="PANTHER" id="PTHR42928:SF5">
    <property type="entry name" value="BLR1237 PROTEIN"/>
    <property type="match status" value="1"/>
</dbReference>
<comment type="caution">
    <text evidence="2">The sequence shown here is derived from an EMBL/GenBank/DDBJ whole genome shotgun (WGS) entry which is preliminary data.</text>
</comment>
<dbReference type="CDD" id="cd07012">
    <property type="entry name" value="PBP2_Bug_TTT"/>
    <property type="match status" value="1"/>
</dbReference>
<dbReference type="RefSeq" id="WP_012354103.1">
    <property type="nucleotide sequence ID" value="NZ_CBCRZP010000030.1"/>
</dbReference>
<dbReference type="InterPro" id="IPR042100">
    <property type="entry name" value="Bug_dom1"/>
</dbReference>
<gene>
    <name evidence="2" type="ORF">CBM2594_A100129</name>
</gene>
<organism evidence="2">
    <name type="scientific">Cupriavidus taiwanensis</name>
    <dbReference type="NCBI Taxonomy" id="164546"/>
    <lineage>
        <taxon>Bacteria</taxon>
        <taxon>Pseudomonadati</taxon>
        <taxon>Pseudomonadota</taxon>
        <taxon>Betaproteobacteria</taxon>
        <taxon>Burkholderiales</taxon>
        <taxon>Burkholderiaceae</taxon>
        <taxon>Cupriavidus</taxon>
    </lineage>
</organism>
<name>A0A375FS99_9BURK</name>
<accession>A0A375FS99</accession>
<evidence type="ECO:0008006" key="3">
    <source>
        <dbReference type="Google" id="ProtNLM"/>
    </source>
</evidence>
<dbReference type="Proteomes" id="UP000257139">
    <property type="component" value="Chromosome CBM2594_a"/>
</dbReference>
<dbReference type="InterPro" id="IPR005064">
    <property type="entry name" value="BUG"/>
</dbReference>
<dbReference type="EMBL" id="OGUU01000002">
    <property type="protein sequence ID" value="SPC07269.1"/>
    <property type="molecule type" value="Genomic_DNA"/>
</dbReference>
<dbReference type="PIRSF" id="PIRSF017082">
    <property type="entry name" value="YflP"/>
    <property type="match status" value="1"/>
</dbReference>
<evidence type="ECO:0000256" key="1">
    <source>
        <dbReference type="ARBA" id="ARBA00006987"/>
    </source>
</evidence>
<protein>
    <recommendedName>
        <fullName evidence="3">Extra-cytoplasmic solute receptor</fullName>
    </recommendedName>
</protein>
<proteinExistence type="inferred from homology"/>
<dbReference type="Gene3D" id="3.40.190.150">
    <property type="entry name" value="Bordetella uptake gene, domain 1"/>
    <property type="match status" value="1"/>
</dbReference>
<dbReference type="GeneID" id="29760744"/>
<dbReference type="SUPFAM" id="SSF53850">
    <property type="entry name" value="Periplasmic binding protein-like II"/>
    <property type="match status" value="1"/>
</dbReference>
<evidence type="ECO:0000313" key="2">
    <source>
        <dbReference type="EMBL" id="SPC07269.1"/>
    </source>
</evidence>
<sequence length="363" mass="38225">MSEVRNLSRLWRGKAKCAPRLPAAAAARRWLPSLLCLVALGGATLASAVPARPALAGTQPLARSMSFPDRPMRLIVPFPAGGVADAVARMLAERLSARLGVPVEVDNRPGSAGTIAGDVVAKASSDGHTLLFHQANMLIQPGLEPVPYDVVRDFTPVARVATTPLFLVIDARLPMRTPDQWMTAVRSSPGSYSYGYGQPGSPSHLYAEYAVRGLRGGVPLVTGKGEAAVVQEMLAGRISACFCSFAAVQGQVKSGGLRLIGVTGVARSPLAPLVPTLQESGQDGYAAAAWFGVMAPAKTPRAIVARLAGELDGVMAEREVRSRLQAAGLTPLRDSPEAFATAIRSESIQWQVILRDVPIAQEP</sequence>
<dbReference type="Gene3D" id="3.40.190.10">
    <property type="entry name" value="Periplasmic binding protein-like II"/>
    <property type="match status" value="1"/>
</dbReference>